<evidence type="ECO:0000256" key="1">
    <source>
        <dbReference type="ARBA" id="ARBA00002486"/>
    </source>
</evidence>
<dbReference type="Pfam" id="PF00480">
    <property type="entry name" value="ROK"/>
    <property type="match status" value="1"/>
</dbReference>
<dbReference type="InterPro" id="IPR036388">
    <property type="entry name" value="WH-like_DNA-bd_sf"/>
</dbReference>
<dbReference type="SUPFAM" id="SSF46785">
    <property type="entry name" value="Winged helix' DNA-binding domain"/>
    <property type="match status" value="1"/>
</dbReference>
<dbReference type="SUPFAM" id="SSF53067">
    <property type="entry name" value="Actin-like ATPase domain"/>
    <property type="match status" value="1"/>
</dbReference>
<dbReference type="InterPro" id="IPR036390">
    <property type="entry name" value="WH_DNA-bd_sf"/>
</dbReference>
<keyword evidence="3" id="KW-0859">Xylose metabolism</keyword>
<dbReference type="InterPro" id="IPR000600">
    <property type="entry name" value="ROK"/>
</dbReference>
<keyword evidence="5" id="KW-1185">Reference proteome</keyword>
<comment type="function">
    <text evidence="1">Transcriptional repressor of xylose-utilizing enzymes.</text>
</comment>
<keyword evidence="3" id="KW-0119">Carbohydrate metabolism</keyword>
<accession>A0ABP3J3H9</accession>
<comment type="similarity">
    <text evidence="2">Belongs to the ROK (NagC/XylR) family.</text>
</comment>
<dbReference type="Gene3D" id="1.10.10.10">
    <property type="entry name" value="Winged helix-like DNA-binding domain superfamily/Winged helix DNA-binding domain"/>
    <property type="match status" value="1"/>
</dbReference>
<evidence type="ECO:0000313" key="5">
    <source>
        <dbReference type="Proteomes" id="UP001501459"/>
    </source>
</evidence>
<dbReference type="Pfam" id="PF13412">
    <property type="entry name" value="HTH_24"/>
    <property type="match status" value="1"/>
</dbReference>
<evidence type="ECO:0000256" key="2">
    <source>
        <dbReference type="ARBA" id="ARBA00006479"/>
    </source>
</evidence>
<dbReference type="PANTHER" id="PTHR18964:SF149">
    <property type="entry name" value="BIFUNCTIONAL UDP-N-ACETYLGLUCOSAMINE 2-EPIMERASE_N-ACETYLMANNOSAMINE KINASE"/>
    <property type="match status" value="1"/>
</dbReference>
<name>A0ABP3J3H9_9BACI</name>
<dbReference type="PANTHER" id="PTHR18964">
    <property type="entry name" value="ROK (REPRESSOR, ORF, KINASE) FAMILY"/>
    <property type="match status" value="1"/>
</dbReference>
<dbReference type="Gene3D" id="3.30.420.40">
    <property type="match status" value="2"/>
</dbReference>
<dbReference type="RefSeq" id="WP_343752376.1">
    <property type="nucleotide sequence ID" value="NZ_BAAADM010000041.1"/>
</dbReference>
<dbReference type="InterPro" id="IPR043129">
    <property type="entry name" value="ATPase_NBD"/>
</dbReference>
<proteinExistence type="inferred from homology"/>
<dbReference type="EMBL" id="BAAADM010000041">
    <property type="protein sequence ID" value="GAA0440299.1"/>
    <property type="molecule type" value="Genomic_DNA"/>
</dbReference>
<evidence type="ECO:0000256" key="3">
    <source>
        <dbReference type="ARBA" id="ARBA00022629"/>
    </source>
</evidence>
<evidence type="ECO:0000313" key="4">
    <source>
        <dbReference type="EMBL" id="GAA0440299.1"/>
    </source>
</evidence>
<reference evidence="5" key="1">
    <citation type="journal article" date="2019" name="Int. J. Syst. Evol. Microbiol.">
        <title>The Global Catalogue of Microorganisms (GCM) 10K type strain sequencing project: providing services to taxonomists for standard genome sequencing and annotation.</title>
        <authorList>
            <consortium name="The Broad Institute Genomics Platform"/>
            <consortium name="The Broad Institute Genome Sequencing Center for Infectious Disease"/>
            <person name="Wu L."/>
            <person name="Ma J."/>
        </authorList>
    </citation>
    <scope>NUCLEOTIDE SEQUENCE [LARGE SCALE GENOMIC DNA]</scope>
    <source>
        <strain evidence="5">JCM 12149</strain>
    </source>
</reference>
<organism evidence="4 5">
    <name type="scientific">Lentibacillus halophilus</name>
    <dbReference type="NCBI Taxonomy" id="295065"/>
    <lineage>
        <taxon>Bacteria</taxon>
        <taxon>Bacillati</taxon>
        <taxon>Bacillota</taxon>
        <taxon>Bacilli</taxon>
        <taxon>Bacillales</taxon>
        <taxon>Bacillaceae</taxon>
        <taxon>Lentibacillus</taxon>
    </lineage>
</organism>
<gene>
    <name evidence="4" type="ORF">GCM10008983_16620</name>
</gene>
<dbReference type="Proteomes" id="UP001501459">
    <property type="component" value="Unassembled WGS sequence"/>
</dbReference>
<comment type="caution">
    <text evidence="4">The sequence shown here is derived from an EMBL/GenBank/DDBJ whole genome shotgun (WGS) entry which is preliminary data.</text>
</comment>
<protein>
    <submittedName>
        <fullName evidence="4">ROK family transcriptional regulator</fullName>
    </submittedName>
</protein>
<sequence length="407" mass="44627">MLKDLFQVTTQKGINLKEVYKAVKNENGLTKVEIAEKTNLKFSTCARLIEELSENGLLYESGEAHSSGGRKAKEYSITPDANYVVGIDISRTFSKVLLMTLDLKPVEEKRFDMDGKSTPDVMIEAYVNAIRAMLEKQCLKESSLLGIGISAIGPLDTIKGIINKPLSFPASGWEDVPIVDRIKEHIETEVVLDYGENTALSAEHRRGAAQEDRDTFYINKGIGIRVGIMLNGEILRPRGGSSGGAFGQGHMVVDLHGRKCICGNYGCLNAYSTIPALVNEMQKHLKRGNDSLLNDQVSDLSDITFSHIVSALESGDQLCEQVVKDTAYYSGTGLANLVTIFQPSKIILNGPMYRKLNLFYNTSIDTAINRYKKLFPDLDVTFTQGDLGENAAATGAGDLVLDWLLSS</sequence>